<accession>A0ABQ6HIF1</accession>
<feature type="compositionally biased region" description="Acidic residues" evidence="1">
    <location>
        <begin position="103"/>
        <end position="114"/>
    </location>
</feature>
<dbReference type="Proteomes" id="UP001157109">
    <property type="component" value="Unassembled WGS sequence"/>
</dbReference>
<comment type="caution">
    <text evidence="3">The sequence shown here is derived from an EMBL/GenBank/DDBJ whole genome shotgun (WGS) entry which is preliminary data.</text>
</comment>
<proteinExistence type="predicted"/>
<organism evidence="3 4">
    <name type="scientific">Arsenicicoccus piscis</name>
    <dbReference type="NCBI Taxonomy" id="673954"/>
    <lineage>
        <taxon>Bacteria</taxon>
        <taxon>Bacillati</taxon>
        <taxon>Actinomycetota</taxon>
        <taxon>Actinomycetes</taxon>
        <taxon>Micrococcales</taxon>
        <taxon>Intrasporangiaceae</taxon>
        <taxon>Arsenicicoccus</taxon>
    </lineage>
</organism>
<evidence type="ECO:0000313" key="4">
    <source>
        <dbReference type="Proteomes" id="UP001157109"/>
    </source>
</evidence>
<sequence>MAGPVRRSAQQRVSANQESSIRHRSGGTRTRRWGAKMGEAGVTLRRGAGQGLYPWSRRGGTGTPRSHRAGPRRSEQVRRGEGEDAMSELNDEVPGDEQGAFSADDEDQLQPEDTLDQRGVDDMLDEGYSPPERPRAVESYGMTAEEQEQGETLDMRLEQELPDDASDEHDPRAHVRPEDLRVGGDEPESIDAEDDFLADAEVGDRRAGRLVAPDEGAREDAESDLVGADVGIDGAGASAEEAAVHVVDDEDGLGEDGLGEDGLGEDGLGEDGLGEDGLGDDDDVEGDR</sequence>
<feature type="compositionally biased region" description="Polar residues" evidence="1">
    <location>
        <begin position="8"/>
        <end position="19"/>
    </location>
</feature>
<keyword evidence="4" id="KW-1185">Reference proteome</keyword>
<dbReference type="Pfam" id="PF18970">
    <property type="entry name" value="DUF5709"/>
    <property type="match status" value="1"/>
</dbReference>
<feature type="compositionally biased region" description="Acidic residues" evidence="1">
    <location>
        <begin position="185"/>
        <end position="198"/>
    </location>
</feature>
<feature type="compositionally biased region" description="Basic residues" evidence="1">
    <location>
        <begin position="22"/>
        <end position="34"/>
    </location>
</feature>
<evidence type="ECO:0000256" key="1">
    <source>
        <dbReference type="SAM" id="MobiDB-lite"/>
    </source>
</evidence>
<feature type="compositionally biased region" description="Acidic residues" evidence="1">
    <location>
        <begin position="248"/>
        <end position="288"/>
    </location>
</feature>
<name>A0ABQ6HIF1_9MICO</name>
<protein>
    <recommendedName>
        <fullName evidence="2">DUF5709 domain-containing protein</fullName>
    </recommendedName>
</protein>
<feature type="domain" description="DUF5709" evidence="2">
    <location>
        <begin position="201"/>
        <end position="249"/>
    </location>
</feature>
<feature type="compositionally biased region" description="Basic and acidic residues" evidence="1">
    <location>
        <begin position="72"/>
        <end position="82"/>
    </location>
</feature>
<reference evidence="4" key="1">
    <citation type="journal article" date="2019" name="Int. J. Syst. Evol. Microbiol.">
        <title>The Global Catalogue of Microorganisms (GCM) 10K type strain sequencing project: providing services to taxonomists for standard genome sequencing and annotation.</title>
        <authorList>
            <consortium name="The Broad Institute Genomics Platform"/>
            <consortium name="The Broad Institute Genome Sequencing Center for Infectious Disease"/>
            <person name="Wu L."/>
            <person name="Ma J."/>
        </authorList>
    </citation>
    <scope>NUCLEOTIDE SEQUENCE [LARGE SCALE GENOMIC DNA]</scope>
    <source>
        <strain evidence="4">NBRC 105830</strain>
    </source>
</reference>
<feature type="compositionally biased region" description="Low complexity" evidence="1">
    <location>
        <begin position="226"/>
        <end position="239"/>
    </location>
</feature>
<dbReference type="EMBL" id="BSUJ01000001">
    <property type="protein sequence ID" value="GMA18286.1"/>
    <property type="molecule type" value="Genomic_DNA"/>
</dbReference>
<feature type="compositionally biased region" description="Acidic residues" evidence="1">
    <location>
        <begin position="83"/>
        <end position="95"/>
    </location>
</feature>
<gene>
    <name evidence="3" type="ORF">GCM10025862_03070</name>
</gene>
<feature type="region of interest" description="Disordered" evidence="1">
    <location>
        <begin position="1"/>
        <end position="288"/>
    </location>
</feature>
<dbReference type="InterPro" id="IPR043763">
    <property type="entry name" value="DUF5709"/>
</dbReference>
<evidence type="ECO:0000259" key="2">
    <source>
        <dbReference type="Pfam" id="PF18970"/>
    </source>
</evidence>
<evidence type="ECO:0000313" key="3">
    <source>
        <dbReference type="EMBL" id="GMA18286.1"/>
    </source>
</evidence>
<feature type="compositionally biased region" description="Basic and acidic residues" evidence="1">
    <location>
        <begin position="168"/>
        <end position="184"/>
    </location>
</feature>